<feature type="domain" description="Methyltransferase type 11" evidence="1">
    <location>
        <begin position="39"/>
        <end position="127"/>
    </location>
</feature>
<dbReference type="InterPro" id="IPR013216">
    <property type="entry name" value="Methyltransf_11"/>
</dbReference>
<reference evidence="2 3" key="1">
    <citation type="submission" date="2017-08" db="EMBL/GenBank/DDBJ databases">
        <title>Infants hospitalized years apart are colonized by the same room-sourced microbial strains.</title>
        <authorList>
            <person name="Brooks B."/>
            <person name="Olm M.R."/>
            <person name="Firek B.A."/>
            <person name="Baker R."/>
            <person name="Thomas B.C."/>
            <person name="Morowitz M.J."/>
            <person name="Banfield J.F."/>
        </authorList>
    </citation>
    <scope>NUCLEOTIDE SEQUENCE [LARGE SCALE GENOMIC DNA]</scope>
    <source>
        <strain evidence="2">S2_003_000_R2_14</strain>
    </source>
</reference>
<dbReference type="PANTHER" id="PTHR45036">
    <property type="entry name" value="METHYLTRANSFERASE LIKE 7B"/>
    <property type="match status" value="1"/>
</dbReference>
<dbReference type="GO" id="GO:0032259">
    <property type="term" value="P:methylation"/>
    <property type="evidence" value="ECO:0007669"/>
    <property type="project" value="UniProtKB-KW"/>
</dbReference>
<evidence type="ECO:0000313" key="3">
    <source>
        <dbReference type="Proteomes" id="UP000249061"/>
    </source>
</evidence>
<dbReference type="InterPro" id="IPR052356">
    <property type="entry name" value="Thiol_S-MT"/>
</dbReference>
<dbReference type="Gene3D" id="3.40.50.150">
    <property type="entry name" value="Vaccinia Virus protein VP39"/>
    <property type="match status" value="1"/>
</dbReference>
<dbReference type="CDD" id="cd02440">
    <property type="entry name" value="AdoMet_MTases"/>
    <property type="match status" value="1"/>
</dbReference>
<keyword evidence="2" id="KW-0808">Transferase</keyword>
<sequence>MRGLEQIPWLYDAMFFIADKTGLGRWRDWVAKGARGLTLEVGCGTGRNLPRYSKEVTLIAIEPEADALKVARQRAPNALLVRASAHALPFRPGAFDTVVSSLVFCSVPDADQGLREVRRVLKDEGQLRMLEHVRSDGWYGNVQDTLQPAWTVVAGGCHPNRRTEATVENNGFTILEEGRRSDGTMRRFVAVKS</sequence>
<dbReference type="InterPro" id="IPR029063">
    <property type="entry name" value="SAM-dependent_MTases_sf"/>
</dbReference>
<name>A0A2W5SMU3_9BACT</name>
<dbReference type="AlphaFoldDB" id="A0A2W5SMU3"/>
<dbReference type="Proteomes" id="UP000249061">
    <property type="component" value="Unassembled WGS sequence"/>
</dbReference>
<gene>
    <name evidence="2" type="ORF">DI536_35270</name>
</gene>
<keyword evidence="2" id="KW-0489">Methyltransferase</keyword>
<dbReference type="PANTHER" id="PTHR45036:SF1">
    <property type="entry name" value="METHYLTRANSFERASE LIKE 7A"/>
    <property type="match status" value="1"/>
</dbReference>
<comment type="caution">
    <text evidence="2">The sequence shown here is derived from an EMBL/GenBank/DDBJ whole genome shotgun (WGS) entry which is preliminary data.</text>
</comment>
<evidence type="ECO:0000313" key="2">
    <source>
        <dbReference type="EMBL" id="PZR03860.1"/>
    </source>
</evidence>
<evidence type="ECO:0000259" key="1">
    <source>
        <dbReference type="Pfam" id="PF08241"/>
    </source>
</evidence>
<dbReference type="SUPFAM" id="SSF53335">
    <property type="entry name" value="S-adenosyl-L-methionine-dependent methyltransferases"/>
    <property type="match status" value="1"/>
</dbReference>
<accession>A0A2W5SMU3</accession>
<dbReference type="GO" id="GO:0008757">
    <property type="term" value="F:S-adenosylmethionine-dependent methyltransferase activity"/>
    <property type="evidence" value="ECO:0007669"/>
    <property type="project" value="InterPro"/>
</dbReference>
<proteinExistence type="predicted"/>
<protein>
    <submittedName>
        <fullName evidence="2">SAM-dependent methyltransferase</fullName>
    </submittedName>
</protein>
<dbReference type="EMBL" id="QFQP01000069">
    <property type="protein sequence ID" value="PZR03860.1"/>
    <property type="molecule type" value="Genomic_DNA"/>
</dbReference>
<organism evidence="2 3">
    <name type="scientific">Archangium gephyra</name>
    <dbReference type="NCBI Taxonomy" id="48"/>
    <lineage>
        <taxon>Bacteria</taxon>
        <taxon>Pseudomonadati</taxon>
        <taxon>Myxococcota</taxon>
        <taxon>Myxococcia</taxon>
        <taxon>Myxococcales</taxon>
        <taxon>Cystobacterineae</taxon>
        <taxon>Archangiaceae</taxon>
        <taxon>Archangium</taxon>
    </lineage>
</organism>
<dbReference type="Pfam" id="PF08241">
    <property type="entry name" value="Methyltransf_11"/>
    <property type="match status" value="1"/>
</dbReference>